<feature type="signal peptide" evidence="1">
    <location>
        <begin position="1"/>
        <end position="22"/>
    </location>
</feature>
<keyword evidence="3" id="KW-1185">Reference proteome</keyword>
<dbReference type="GeneTree" id="ENSGT00940000176941"/>
<dbReference type="OMA" id="THPDPLF"/>
<proteinExistence type="predicted"/>
<reference evidence="2" key="2">
    <citation type="submission" date="2025-08" db="UniProtKB">
        <authorList>
            <consortium name="Ensembl"/>
        </authorList>
    </citation>
    <scope>IDENTIFICATION</scope>
</reference>
<dbReference type="AlphaFoldDB" id="A0A3B5K0D6"/>
<protein>
    <submittedName>
        <fullName evidence="2">Uncharacterized protein</fullName>
    </submittedName>
</protein>
<dbReference type="InParanoid" id="A0A3B5K0D6"/>
<evidence type="ECO:0000313" key="3">
    <source>
        <dbReference type="Proteomes" id="UP000005226"/>
    </source>
</evidence>
<sequence>MIHVDLSGLAHLLLAVPEVALALQPLELAEGGRGVLVEALRNRPSLLGLADQDGVTPEHHGHVFDLVSVDPRQDFGPAGVGAAVGDSVQRVQVDGLLFAGFVGAHPDTLRPHR</sequence>
<reference evidence="2" key="3">
    <citation type="submission" date="2025-09" db="UniProtKB">
        <authorList>
            <consortium name="Ensembl"/>
        </authorList>
    </citation>
    <scope>IDENTIFICATION</scope>
</reference>
<reference evidence="2 3" key="1">
    <citation type="journal article" date="2011" name="Genome Biol. Evol.">
        <title>Integration of the genetic map and genome assembly of fugu facilitates insights into distinct features of genome evolution in teleosts and mammals.</title>
        <authorList>
            <person name="Kai W."/>
            <person name="Kikuchi K."/>
            <person name="Tohari S."/>
            <person name="Chew A.K."/>
            <person name="Tay A."/>
            <person name="Fujiwara A."/>
            <person name="Hosoya S."/>
            <person name="Suetake H."/>
            <person name="Naruse K."/>
            <person name="Brenner S."/>
            <person name="Suzuki Y."/>
            <person name="Venkatesh B."/>
        </authorList>
    </citation>
    <scope>NUCLEOTIDE SEQUENCE [LARGE SCALE GENOMIC DNA]</scope>
</reference>
<dbReference type="Proteomes" id="UP000005226">
    <property type="component" value="Chromosome 3"/>
</dbReference>
<evidence type="ECO:0000313" key="2">
    <source>
        <dbReference type="Ensembl" id="ENSTRUP00000050916.2"/>
    </source>
</evidence>
<organism evidence="2 3">
    <name type="scientific">Takifugu rubripes</name>
    <name type="common">Japanese pufferfish</name>
    <name type="synonym">Fugu rubripes</name>
    <dbReference type="NCBI Taxonomy" id="31033"/>
    <lineage>
        <taxon>Eukaryota</taxon>
        <taxon>Metazoa</taxon>
        <taxon>Chordata</taxon>
        <taxon>Craniata</taxon>
        <taxon>Vertebrata</taxon>
        <taxon>Euteleostomi</taxon>
        <taxon>Actinopterygii</taxon>
        <taxon>Neopterygii</taxon>
        <taxon>Teleostei</taxon>
        <taxon>Neoteleostei</taxon>
        <taxon>Acanthomorphata</taxon>
        <taxon>Eupercaria</taxon>
        <taxon>Tetraodontiformes</taxon>
        <taxon>Tetradontoidea</taxon>
        <taxon>Tetraodontidae</taxon>
        <taxon>Takifugu</taxon>
    </lineage>
</organism>
<keyword evidence="1" id="KW-0732">Signal</keyword>
<dbReference type="Ensembl" id="ENSTRUT00000053394.2">
    <property type="protein sequence ID" value="ENSTRUP00000050916.2"/>
    <property type="gene ID" value="ENSTRUG00000020982.2"/>
</dbReference>
<evidence type="ECO:0000256" key="1">
    <source>
        <dbReference type="SAM" id="SignalP"/>
    </source>
</evidence>
<feature type="chain" id="PRO_5025412503" evidence="1">
    <location>
        <begin position="23"/>
        <end position="113"/>
    </location>
</feature>
<name>A0A3B5K0D6_TAKRU</name>
<accession>A0A3B5K0D6</accession>